<dbReference type="RefSeq" id="WP_105002318.1">
    <property type="nucleotide sequence ID" value="NZ_MQVX01000001.1"/>
</dbReference>
<keyword evidence="3" id="KW-0645">Protease</keyword>
<feature type="domain" description="Peptidase S26" evidence="4">
    <location>
        <begin position="15"/>
        <end position="223"/>
    </location>
</feature>
<dbReference type="GO" id="GO:0006465">
    <property type="term" value="P:signal peptide processing"/>
    <property type="evidence" value="ECO:0007669"/>
    <property type="project" value="InterPro"/>
</dbReference>
<evidence type="ECO:0000259" key="4">
    <source>
        <dbReference type="Pfam" id="PF10502"/>
    </source>
</evidence>
<dbReference type="InterPro" id="IPR036286">
    <property type="entry name" value="LexA/Signal_pep-like_sf"/>
</dbReference>
<dbReference type="PRINTS" id="PR00727">
    <property type="entry name" value="LEADERPTASE"/>
</dbReference>
<dbReference type="EMBL" id="MQVX01000001">
    <property type="protein sequence ID" value="PQJ16651.1"/>
    <property type="molecule type" value="Genomic_DNA"/>
</dbReference>
<dbReference type="Proteomes" id="UP000239366">
    <property type="component" value="Unassembled WGS sequence"/>
</dbReference>
<evidence type="ECO:0000313" key="5">
    <source>
        <dbReference type="EMBL" id="PQJ16651.1"/>
    </source>
</evidence>
<keyword evidence="3" id="KW-0378">Hydrolase</keyword>
<comment type="caution">
    <text evidence="5">The sequence shown here is derived from an EMBL/GenBank/DDBJ whole genome shotgun (WGS) entry which is preliminary data.</text>
</comment>
<dbReference type="PANTHER" id="PTHR43390:SF1">
    <property type="entry name" value="CHLOROPLAST PROCESSING PEPTIDASE"/>
    <property type="match status" value="1"/>
</dbReference>
<protein>
    <recommendedName>
        <fullName evidence="2 3">Signal peptidase I</fullName>
        <ecNumber evidence="3">3.4.21.89</ecNumber>
    </recommendedName>
</protein>
<keyword evidence="6" id="KW-1185">Reference proteome</keyword>
<dbReference type="GO" id="GO:0016020">
    <property type="term" value="C:membrane"/>
    <property type="evidence" value="ECO:0007669"/>
    <property type="project" value="UniProtKB-SubCell"/>
</dbReference>
<evidence type="ECO:0000313" key="6">
    <source>
        <dbReference type="Proteomes" id="UP000239366"/>
    </source>
</evidence>
<gene>
    <name evidence="5" type="ORF">BST99_13825</name>
</gene>
<reference evidence="6" key="1">
    <citation type="submission" date="2016-11" db="EMBL/GenBank/DDBJ databases">
        <title>Trade-off between light-utilization and light-protection in marine flavobacteria.</title>
        <authorList>
            <person name="Kumagai Y."/>
            <person name="Yoshizawa S."/>
            <person name="Kogure K."/>
        </authorList>
    </citation>
    <scope>NUCLEOTIDE SEQUENCE [LARGE SCALE GENOMIC DNA]</scope>
    <source>
        <strain evidence="6">SG-18</strain>
    </source>
</reference>
<proteinExistence type="inferred from homology"/>
<keyword evidence="3" id="KW-0472">Membrane</keyword>
<evidence type="ECO:0000256" key="3">
    <source>
        <dbReference type="RuleBase" id="RU362042"/>
    </source>
</evidence>
<dbReference type="InterPro" id="IPR000223">
    <property type="entry name" value="Pept_S26A_signal_pept_1"/>
</dbReference>
<organism evidence="5 6">
    <name type="scientific">Aureicoccus marinus</name>
    <dbReference type="NCBI Taxonomy" id="754435"/>
    <lineage>
        <taxon>Bacteria</taxon>
        <taxon>Pseudomonadati</taxon>
        <taxon>Bacteroidota</taxon>
        <taxon>Flavobacteriia</taxon>
        <taxon>Flavobacteriales</taxon>
        <taxon>Flavobacteriaceae</taxon>
        <taxon>Aureicoccus</taxon>
    </lineage>
</organism>
<keyword evidence="3" id="KW-0812">Transmembrane</keyword>
<dbReference type="GO" id="GO:0004252">
    <property type="term" value="F:serine-type endopeptidase activity"/>
    <property type="evidence" value="ECO:0007669"/>
    <property type="project" value="InterPro"/>
</dbReference>
<dbReference type="AlphaFoldDB" id="A0A2S7TAQ2"/>
<dbReference type="EC" id="3.4.21.89" evidence="3"/>
<sequence length="226" mass="26572">MNSKLRLYLIIASSIVGLYTILWFSGVFVVYRNSTWANEPSLKEGQFIVTTTLINPEPGDFVAYTFKYPDSLFSQHRIFRMVASEGDIVEMRDGTLFVNGENFDKDLSLAHEYRFSIEELNKLDLDNNYSYEHFFWMKPEDTLTRFIDDRIVEKFNLKQRRVIKSRKEYDDLIQAYYKQDWNRDHFGPFKIPKGKLFCLADNRDVSEDSRSIGPIDRSAVKGVLIK</sequence>
<comment type="subcellular location">
    <subcellularLocation>
        <location evidence="3">Membrane</location>
        <topology evidence="3">Single-pass type II membrane protein</topology>
    </subcellularLocation>
</comment>
<evidence type="ECO:0000256" key="1">
    <source>
        <dbReference type="ARBA" id="ARBA00009370"/>
    </source>
</evidence>
<dbReference type="OrthoDB" id="9802919at2"/>
<dbReference type="Pfam" id="PF10502">
    <property type="entry name" value="Peptidase_S26"/>
    <property type="match status" value="1"/>
</dbReference>
<dbReference type="Gene3D" id="2.10.109.10">
    <property type="entry name" value="Umud Fragment, subunit A"/>
    <property type="match status" value="1"/>
</dbReference>
<name>A0A2S7TAQ2_9FLAO</name>
<accession>A0A2S7TAQ2</accession>
<dbReference type="GO" id="GO:0009003">
    <property type="term" value="F:signal peptidase activity"/>
    <property type="evidence" value="ECO:0007669"/>
    <property type="project" value="UniProtKB-EC"/>
</dbReference>
<dbReference type="SUPFAM" id="SSF51306">
    <property type="entry name" value="LexA/Signal peptidase"/>
    <property type="match status" value="1"/>
</dbReference>
<dbReference type="InterPro" id="IPR019533">
    <property type="entry name" value="Peptidase_S26"/>
</dbReference>
<evidence type="ECO:0000256" key="2">
    <source>
        <dbReference type="ARBA" id="ARBA00019232"/>
    </source>
</evidence>
<comment type="catalytic activity">
    <reaction evidence="3">
        <text>Cleavage of hydrophobic, N-terminal signal or leader sequences from secreted and periplasmic proteins.</text>
        <dbReference type="EC" id="3.4.21.89"/>
    </reaction>
</comment>
<comment type="similarity">
    <text evidence="1 3">Belongs to the peptidase S26 family.</text>
</comment>
<feature type="transmembrane region" description="Helical" evidence="3">
    <location>
        <begin position="7"/>
        <end position="31"/>
    </location>
</feature>
<dbReference type="PANTHER" id="PTHR43390">
    <property type="entry name" value="SIGNAL PEPTIDASE I"/>
    <property type="match status" value="1"/>
</dbReference>
<dbReference type="NCBIfam" id="TIGR02227">
    <property type="entry name" value="sigpep_I_bact"/>
    <property type="match status" value="1"/>
</dbReference>
<keyword evidence="3" id="KW-1133">Transmembrane helix</keyword>